<feature type="region of interest" description="Disordered" evidence="2">
    <location>
        <begin position="1"/>
        <end position="25"/>
    </location>
</feature>
<reference evidence="3" key="1">
    <citation type="submission" date="2021-01" db="EMBL/GenBank/DDBJ databases">
        <title>Microvirga sp.</title>
        <authorList>
            <person name="Kim M.K."/>
        </authorList>
    </citation>
    <scope>NUCLEOTIDE SEQUENCE</scope>
    <source>
        <strain evidence="3">5420S-16</strain>
    </source>
</reference>
<proteinExistence type="predicted"/>
<comment type="caution">
    <text evidence="3">The sequence shown here is derived from an EMBL/GenBank/DDBJ whole genome shotgun (WGS) entry which is preliminary data.</text>
</comment>
<gene>
    <name evidence="3" type="ORF">JKG68_26975</name>
</gene>
<keyword evidence="4" id="KW-1185">Reference proteome</keyword>
<dbReference type="RefSeq" id="WP_202064933.1">
    <property type="nucleotide sequence ID" value="NZ_JAEQMY010000091.1"/>
</dbReference>
<feature type="coiled-coil region" evidence="1">
    <location>
        <begin position="48"/>
        <end position="75"/>
    </location>
</feature>
<evidence type="ECO:0000313" key="4">
    <source>
        <dbReference type="Proteomes" id="UP000605848"/>
    </source>
</evidence>
<feature type="compositionally biased region" description="Polar residues" evidence="2">
    <location>
        <begin position="9"/>
        <end position="21"/>
    </location>
</feature>
<organism evidence="3 4">
    <name type="scientific">Microvirga aerilata</name>
    <dbReference type="NCBI Taxonomy" id="670292"/>
    <lineage>
        <taxon>Bacteria</taxon>
        <taxon>Pseudomonadati</taxon>
        <taxon>Pseudomonadota</taxon>
        <taxon>Alphaproteobacteria</taxon>
        <taxon>Hyphomicrobiales</taxon>
        <taxon>Methylobacteriaceae</taxon>
        <taxon>Microvirga</taxon>
    </lineage>
</organism>
<accession>A0A937D4I2</accession>
<protein>
    <submittedName>
        <fullName evidence="3">Uncharacterized protein</fullName>
    </submittedName>
</protein>
<dbReference type="AlphaFoldDB" id="A0A937D4I2"/>
<sequence length="92" mass="10253">MARARRGRSPQQQTVSQSLPNPESPATVAALGVQVRLVRVDPARAREVADLMAACERLRQEADRLLTRVVDLLHEEVRDARGDRPSLRSTLD</sequence>
<evidence type="ECO:0000256" key="1">
    <source>
        <dbReference type="SAM" id="Coils"/>
    </source>
</evidence>
<evidence type="ECO:0000256" key="2">
    <source>
        <dbReference type="SAM" id="MobiDB-lite"/>
    </source>
</evidence>
<name>A0A937D4I2_9HYPH</name>
<evidence type="ECO:0000313" key="3">
    <source>
        <dbReference type="EMBL" id="MBL0407565.1"/>
    </source>
</evidence>
<dbReference type="EMBL" id="JAEQMY010000091">
    <property type="protein sequence ID" value="MBL0407565.1"/>
    <property type="molecule type" value="Genomic_DNA"/>
</dbReference>
<dbReference type="Proteomes" id="UP000605848">
    <property type="component" value="Unassembled WGS sequence"/>
</dbReference>
<keyword evidence="1" id="KW-0175">Coiled coil</keyword>